<dbReference type="PANTHER" id="PTHR11472:SF41">
    <property type="entry name" value="ATP-DEPENDENT DNA HELICASE DDX11-RELATED"/>
    <property type="match status" value="1"/>
</dbReference>
<comment type="similarity">
    <text evidence="3">Belongs to the DEAD box helicase family. DEAH subfamily. DDX11/CHL1 sub-subfamily.</text>
</comment>
<evidence type="ECO:0000256" key="9">
    <source>
        <dbReference type="ARBA" id="ARBA00022806"/>
    </source>
</evidence>
<keyword evidence="8" id="KW-0378">Hydrolase</keyword>
<proteinExistence type="inferred from homology"/>
<evidence type="ECO:0000256" key="17">
    <source>
        <dbReference type="ARBA" id="ARBA00044969"/>
    </source>
</evidence>
<evidence type="ECO:0000256" key="19">
    <source>
        <dbReference type="ARBA" id="ARBA00045008"/>
    </source>
</evidence>
<keyword evidence="9" id="KW-0347">Helicase</keyword>
<evidence type="ECO:0000256" key="22">
    <source>
        <dbReference type="SAM" id="MobiDB-lite"/>
    </source>
</evidence>
<dbReference type="PROSITE" id="PS51193">
    <property type="entry name" value="HELICASE_ATP_BIND_2"/>
    <property type="match status" value="1"/>
</dbReference>
<dbReference type="GO" id="GO:0034085">
    <property type="term" value="P:establishment of sister chromatid cohesion"/>
    <property type="evidence" value="ECO:0007669"/>
    <property type="project" value="TreeGrafter"/>
</dbReference>
<reference evidence="25" key="3">
    <citation type="journal article" date="2018" name="Mol. Plant Microbe Interact.">
        <title>Genome sequence resources for the wheat stripe rust pathogen (Puccinia striiformis f. sp. tritici) and the barley stripe rust pathogen (Puccinia striiformis f. sp. hordei).</title>
        <authorList>
            <person name="Xia C."/>
            <person name="Wang M."/>
            <person name="Yin C."/>
            <person name="Cornejo O.E."/>
            <person name="Hulbert S.H."/>
            <person name="Chen X."/>
        </authorList>
    </citation>
    <scope>NUCLEOTIDE SEQUENCE [LARGE SCALE GENOMIC DNA]</scope>
    <source>
        <strain evidence="25">93TX-2</strain>
    </source>
</reference>
<dbReference type="VEuPathDB" id="FungiDB:PSHT_02018"/>
<dbReference type="GO" id="GO:0051536">
    <property type="term" value="F:iron-sulfur cluster binding"/>
    <property type="evidence" value="ECO:0007669"/>
    <property type="project" value="UniProtKB-KW"/>
</dbReference>
<dbReference type="Pfam" id="PF13307">
    <property type="entry name" value="Helicase_C_2"/>
    <property type="match status" value="1"/>
</dbReference>
<evidence type="ECO:0000313" key="25">
    <source>
        <dbReference type="Proteomes" id="UP000238274"/>
    </source>
</evidence>
<dbReference type="InterPro" id="IPR010614">
    <property type="entry name" value="RAD3-like_helicase_DEAD"/>
</dbReference>
<dbReference type="InterPro" id="IPR027417">
    <property type="entry name" value="P-loop_NTPase"/>
</dbReference>
<name>A0A2S4WJ37_9BASI</name>
<reference evidence="25" key="2">
    <citation type="journal article" date="2018" name="BMC Genomics">
        <title>Genomic insights into host adaptation between the wheat stripe rust pathogen (Puccinia striiformis f. sp. tritici) and the barley stripe rust pathogen (Puccinia striiformis f. sp. hordei).</title>
        <authorList>
            <person name="Xia C."/>
            <person name="Wang M."/>
            <person name="Yin C."/>
            <person name="Cornejo O.E."/>
            <person name="Hulbert S.H."/>
            <person name="Chen X."/>
        </authorList>
    </citation>
    <scope>NUCLEOTIDE SEQUENCE [LARGE SCALE GENOMIC DNA]</scope>
    <source>
        <strain evidence="25">93TX-2</strain>
    </source>
</reference>
<dbReference type="EC" id="5.6.2.3" evidence="17"/>
<dbReference type="GO" id="GO:0043139">
    <property type="term" value="F:5'-3' DNA helicase activity"/>
    <property type="evidence" value="ECO:0007669"/>
    <property type="project" value="UniProtKB-EC"/>
</dbReference>
<evidence type="ECO:0000256" key="5">
    <source>
        <dbReference type="ARBA" id="ARBA00017386"/>
    </source>
</evidence>
<evidence type="ECO:0000256" key="21">
    <source>
        <dbReference type="ARBA" id="ARBA00048954"/>
    </source>
</evidence>
<evidence type="ECO:0000256" key="6">
    <source>
        <dbReference type="ARBA" id="ARBA00022723"/>
    </source>
</evidence>
<dbReference type="NCBIfam" id="TIGR00604">
    <property type="entry name" value="rad3"/>
    <property type="match status" value="1"/>
</dbReference>
<feature type="region of interest" description="Disordered" evidence="22">
    <location>
        <begin position="160"/>
        <end position="209"/>
    </location>
</feature>
<evidence type="ECO:0000256" key="10">
    <source>
        <dbReference type="ARBA" id="ARBA00022840"/>
    </source>
</evidence>
<feature type="compositionally biased region" description="Acidic residues" evidence="22">
    <location>
        <begin position="181"/>
        <end position="190"/>
    </location>
</feature>
<reference evidence="24 25" key="1">
    <citation type="submission" date="2017-12" db="EMBL/GenBank/DDBJ databases">
        <title>Gene loss provides genomic basis for host adaptation in cereal stripe rust fungi.</title>
        <authorList>
            <person name="Xia C."/>
        </authorList>
    </citation>
    <scope>NUCLEOTIDE SEQUENCE [LARGE SCALE GENOMIC DNA]</scope>
    <source>
        <strain evidence="24 25">93TX-2</strain>
    </source>
</reference>
<dbReference type="Gene3D" id="3.40.50.300">
    <property type="entry name" value="P-loop containing nucleotide triphosphate hydrolases"/>
    <property type="match status" value="3"/>
</dbReference>
<dbReference type="Proteomes" id="UP000238274">
    <property type="component" value="Unassembled WGS sequence"/>
</dbReference>
<dbReference type="InterPro" id="IPR013020">
    <property type="entry name" value="Rad3/Chl1-like"/>
</dbReference>
<evidence type="ECO:0000256" key="2">
    <source>
        <dbReference type="ARBA" id="ARBA00004123"/>
    </source>
</evidence>
<dbReference type="GO" id="GO:0005524">
    <property type="term" value="F:ATP binding"/>
    <property type="evidence" value="ECO:0007669"/>
    <property type="project" value="UniProtKB-KW"/>
</dbReference>
<keyword evidence="10" id="KW-0067">ATP-binding</keyword>
<dbReference type="InterPro" id="IPR006555">
    <property type="entry name" value="ATP-dep_Helicase_C"/>
</dbReference>
<evidence type="ECO:0000256" key="1">
    <source>
        <dbReference type="ARBA" id="ARBA00001966"/>
    </source>
</evidence>
<dbReference type="OrthoDB" id="267079at2759"/>
<dbReference type="AlphaFoldDB" id="A0A2S4WJ37"/>
<dbReference type="GO" id="GO:0003677">
    <property type="term" value="F:DNA binding"/>
    <property type="evidence" value="ECO:0007669"/>
    <property type="project" value="InterPro"/>
</dbReference>
<comment type="caution">
    <text evidence="24">The sequence shown here is derived from an EMBL/GenBank/DDBJ whole genome shotgun (WGS) entry which is preliminary data.</text>
</comment>
<evidence type="ECO:0000256" key="16">
    <source>
        <dbReference type="ARBA" id="ARBA00029709"/>
    </source>
</evidence>
<evidence type="ECO:0000259" key="23">
    <source>
        <dbReference type="PROSITE" id="PS51193"/>
    </source>
</evidence>
<comment type="subcellular location">
    <subcellularLocation>
        <location evidence="2">Nucleus</location>
    </subcellularLocation>
</comment>
<protein>
    <recommendedName>
        <fullName evidence="5">ATP-dependent DNA helicase CHL1</fullName>
        <ecNumber evidence="17">5.6.2.3</ecNumber>
    </recommendedName>
    <alternativeName>
        <fullName evidence="4">ATP-dependent DNA helicase chl1</fullName>
    </alternativeName>
    <alternativeName>
        <fullName evidence="16">Chromosome loss protein 1</fullName>
    </alternativeName>
    <alternativeName>
        <fullName evidence="18 19">DNA 5'-3' helicase CHL1</fullName>
    </alternativeName>
</protein>
<dbReference type="Pfam" id="PF06733">
    <property type="entry name" value="DEAD_2"/>
    <property type="match status" value="1"/>
</dbReference>
<evidence type="ECO:0000313" key="24">
    <source>
        <dbReference type="EMBL" id="POW21764.1"/>
    </source>
</evidence>
<comment type="function">
    <text evidence="20">ATP-dependent DNA helicase important for chromosome transmission and normal cell cycle progression in G(2)/M. May have a role in changing DNA topology to allow the loading of proteins involved in maintaining sister chromatid cohesion in the vicinity of the centromeres. Has a specific role in chromosome segregation during meiosis II.</text>
</comment>
<evidence type="ECO:0000256" key="3">
    <source>
        <dbReference type="ARBA" id="ARBA00008435"/>
    </source>
</evidence>
<dbReference type="InterPro" id="IPR014013">
    <property type="entry name" value="Helic_SF1/SF2_ATP-bd_DinG/Rad3"/>
</dbReference>
<keyword evidence="13" id="KW-0413">Isomerase</keyword>
<dbReference type="GO" id="GO:0016818">
    <property type="term" value="F:hydrolase activity, acting on acid anhydrides, in phosphorus-containing anhydrides"/>
    <property type="evidence" value="ECO:0007669"/>
    <property type="project" value="InterPro"/>
</dbReference>
<evidence type="ECO:0000256" key="20">
    <source>
        <dbReference type="ARBA" id="ARBA00045702"/>
    </source>
</evidence>
<feature type="non-terminal residue" evidence="24">
    <location>
        <position position="875"/>
    </location>
</feature>
<evidence type="ECO:0000256" key="18">
    <source>
        <dbReference type="ARBA" id="ARBA00044998"/>
    </source>
</evidence>
<evidence type="ECO:0000256" key="8">
    <source>
        <dbReference type="ARBA" id="ARBA00022801"/>
    </source>
</evidence>
<evidence type="ECO:0000256" key="13">
    <source>
        <dbReference type="ARBA" id="ARBA00023235"/>
    </source>
</evidence>
<evidence type="ECO:0000256" key="14">
    <source>
        <dbReference type="ARBA" id="ARBA00023242"/>
    </source>
</evidence>
<comment type="cofactor">
    <cofactor evidence="1">
        <name>[4Fe-4S] cluster</name>
        <dbReference type="ChEBI" id="CHEBI:49883"/>
    </cofactor>
</comment>
<keyword evidence="15" id="KW-0131">Cell cycle</keyword>
<dbReference type="InterPro" id="IPR045028">
    <property type="entry name" value="DinG/Rad3-like"/>
</dbReference>
<keyword evidence="7" id="KW-0547">Nucleotide-binding</keyword>
<evidence type="ECO:0000256" key="7">
    <source>
        <dbReference type="ARBA" id="ARBA00022741"/>
    </source>
</evidence>
<dbReference type="SUPFAM" id="SSF52540">
    <property type="entry name" value="P-loop containing nucleoside triphosphate hydrolases"/>
    <property type="match status" value="1"/>
</dbReference>
<dbReference type="SMART" id="SM00488">
    <property type="entry name" value="DEXDc2"/>
    <property type="match status" value="1"/>
</dbReference>
<dbReference type="PANTHER" id="PTHR11472">
    <property type="entry name" value="DNA REPAIR DEAD HELICASE RAD3/XP-D SUBFAMILY MEMBER"/>
    <property type="match status" value="1"/>
</dbReference>
<dbReference type="InterPro" id="IPR006554">
    <property type="entry name" value="Helicase-like_DEXD_c2"/>
</dbReference>
<evidence type="ECO:0000256" key="4">
    <source>
        <dbReference type="ARBA" id="ARBA00016387"/>
    </source>
</evidence>
<keyword evidence="14" id="KW-0539">Nucleus</keyword>
<organism evidence="24 25">
    <name type="scientific">Puccinia striiformis</name>
    <dbReference type="NCBI Taxonomy" id="27350"/>
    <lineage>
        <taxon>Eukaryota</taxon>
        <taxon>Fungi</taxon>
        <taxon>Dikarya</taxon>
        <taxon>Basidiomycota</taxon>
        <taxon>Pucciniomycotina</taxon>
        <taxon>Pucciniomycetes</taxon>
        <taxon>Pucciniales</taxon>
        <taxon>Pucciniaceae</taxon>
        <taxon>Puccinia</taxon>
    </lineage>
</organism>
<dbReference type="GO" id="GO:0046872">
    <property type="term" value="F:metal ion binding"/>
    <property type="evidence" value="ECO:0007669"/>
    <property type="project" value="UniProtKB-KW"/>
</dbReference>
<dbReference type="EMBL" id="PKSM01000017">
    <property type="protein sequence ID" value="POW21764.1"/>
    <property type="molecule type" value="Genomic_DNA"/>
</dbReference>
<dbReference type="GO" id="GO:0006139">
    <property type="term" value="P:nucleobase-containing compound metabolic process"/>
    <property type="evidence" value="ECO:0007669"/>
    <property type="project" value="InterPro"/>
</dbReference>
<dbReference type="VEuPathDB" id="FungiDB:PSTT_07664"/>
<comment type="catalytic activity">
    <reaction evidence="21">
        <text>ATP + H2O = ADP + phosphate + H(+)</text>
        <dbReference type="Rhea" id="RHEA:13065"/>
        <dbReference type="ChEBI" id="CHEBI:15377"/>
        <dbReference type="ChEBI" id="CHEBI:15378"/>
        <dbReference type="ChEBI" id="CHEBI:30616"/>
        <dbReference type="ChEBI" id="CHEBI:43474"/>
        <dbReference type="ChEBI" id="CHEBI:456216"/>
        <dbReference type="EC" id="5.6.2.3"/>
    </reaction>
</comment>
<keyword evidence="25" id="KW-1185">Reference proteome</keyword>
<feature type="domain" description="Helicase ATP-binding" evidence="23">
    <location>
        <begin position="15"/>
        <end position="465"/>
    </location>
</feature>
<dbReference type="SMART" id="SM00491">
    <property type="entry name" value="HELICc2"/>
    <property type="match status" value="1"/>
</dbReference>
<keyword evidence="12" id="KW-0411">Iron-sulfur</keyword>
<accession>A0A2S4WJ37</accession>
<sequence length="875" mass="98766">MANLDETSELLALSPPEQFSFPFEPYEIQKRFMRVLFEVIEHQKVGIFESPTGTGKSLSLICAALSWLELDRRRATDATLGELFEKLKAESPQGQPIHCPFSIRRIGESLPTKYLKSSSSTEPDWIIEQLVERKRRELLAEEDALEQRLQSIRDQEAELKRKQKFNNQRLHPSKKRKTENGPDDSDEDFAPDPSTHESKDEIGPNGLPRSVQEMLDKYTGPKPGHQEVEIEPDCVKIYFTSRTHSQLNQFISEIRKTSFRDKVRVITLGSRGNLCINRSVREKAKTLEAINEACMDLQKSEKRCPHLPPLDEQDRMNDFRDHALVCATHIHRYLETMLQRVIRCVRRFHCLLSGSIHDIEELAELGRVQNCCPYYGSRKAVRRAQIVTLPYNLLLQNSSREALGISLEKNVVIVDEAHNLIDGILSINTVALSNGLINQIHDAFETYVNKFNLKLKGTNLIHLKHLLRIGPKIFLPNKLRHEEIITTNTLLENSKVLDQLNVLELERYLQESKIINKVAGYATKGVEVEKKNQTPQQGDSNYSRSRSVLITAFYKIQAFILAMSNADKDGRILMVSERSTPADQPTITIKYQLLDPSSSFSDVVSQARSVVLAGGTMAPLEDFHSQLFPSVNPGKILDFSCSHIVPPEHLLVRAVSKGPMGTNLQLKFTSKDDPKMQDDLGQSVINICNIIKDGVICFFPSYASLDTLTDRWKKTGLWTRLENKKKIFIEPKSTTDVDKILNGYAAAVNQPTNPSSLPGGGLMLAVVGGKLSEGINFSNNLCRAVIVIGIPYPNSQSVELKERIKYVQDMKGAHKDAGKTFCRAIRHSKDWSAIILLDSRYGSTENRNLNLRRLCATDQDIAQFIIIEDGKGLST</sequence>
<evidence type="ECO:0000256" key="11">
    <source>
        <dbReference type="ARBA" id="ARBA00023004"/>
    </source>
</evidence>
<evidence type="ECO:0000256" key="12">
    <source>
        <dbReference type="ARBA" id="ARBA00023014"/>
    </source>
</evidence>
<dbReference type="FunFam" id="3.40.50.300:FF:004187">
    <property type="entry name" value="RAD3-like DNA-binding helicase protein"/>
    <property type="match status" value="1"/>
</dbReference>
<evidence type="ECO:0000256" key="15">
    <source>
        <dbReference type="ARBA" id="ARBA00023306"/>
    </source>
</evidence>
<keyword evidence="11" id="KW-0408">Iron</keyword>
<keyword evidence="6" id="KW-0479">Metal-binding</keyword>
<gene>
    <name evidence="24" type="ORF">PSHT_02018</name>
</gene>
<dbReference type="GO" id="GO:0005634">
    <property type="term" value="C:nucleus"/>
    <property type="evidence" value="ECO:0007669"/>
    <property type="project" value="UniProtKB-SubCell"/>
</dbReference>